<organism evidence="7 8">
    <name type="scientific">Rathayibacter oskolensis</name>
    <dbReference type="NCBI Taxonomy" id="1891671"/>
    <lineage>
        <taxon>Bacteria</taxon>
        <taxon>Bacillati</taxon>
        <taxon>Actinomycetota</taxon>
        <taxon>Actinomycetes</taxon>
        <taxon>Micrococcales</taxon>
        <taxon>Microbacteriaceae</taxon>
        <taxon>Rathayibacter</taxon>
    </lineage>
</organism>
<dbReference type="PANTHER" id="PTHR43133">
    <property type="entry name" value="RNA POLYMERASE ECF-TYPE SIGMA FACTO"/>
    <property type="match status" value="1"/>
</dbReference>
<name>A0A1X7N2L9_9MICO</name>
<dbReference type="Pfam" id="PF04542">
    <property type="entry name" value="Sigma70_r2"/>
    <property type="match status" value="1"/>
</dbReference>
<dbReference type="InterPro" id="IPR013325">
    <property type="entry name" value="RNA_pol_sigma_r2"/>
</dbReference>
<evidence type="ECO:0000256" key="1">
    <source>
        <dbReference type="ARBA" id="ARBA00023015"/>
    </source>
</evidence>
<dbReference type="InterPro" id="IPR014284">
    <property type="entry name" value="RNA_pol_sigma-70_dom"/>
</dbReference>
<protein>
    <submittedName>
        <fullName evidence="7">RNA polymerase sigma factor, sigma-70 family</fullName>
    </submittedName>
</protein>
<keyword evidence="8" id="KW-1185">Reference proteome</keyword>
<dbReference type="GO" id="GO:0003677">
    <property type="term" value="F:DNA binding"/>
    <property type="evidence" value="ECO:0007669"/>
    <property type="project" value="UniProtKB-KW"/>
</dbReference>
<proteinExistence type="predicted"/>
<dbReference type="RefSeq" id="WP_085475110.1">
    <property type="nucleotide sequence ID" value="NZ_FXBM01000001.1"/>
</dbReference>
<evidence type="ECO:0000313" key="7">
    <source>
        <dbReference type="EMBL" id="SMH31567.1"/>
    </source>
</evidence>
<dbReference type="PANTHER" id="PTHR43133:SF8">
    <property type="entry name" value="RNA POLYMERASE SIGMA FACTOR HI_1459-RELATED"/>
    <property type="match status" value="1"/>
</dbReference>
<dbReference type="InterPro" id="IPR039425">
    <property type="entry name" value="RNA_pol_sigma-70-like"/>
</dbReference>
<gene>
    <name evidence="7" type="ORF">SAMN06295885_0613</name>
</gene>
<dbReference type="STRING" id="1891671.SAMN06295885_0613"/>
<evidence type="ECO:0000256" key="2">
    <source>
        <dbReference type="ARBA" id="ARBA00023082"/>
    </source>
</evidence>
<dbReference type="SUPFAM" id="SSF88946">
    <property type="entry name" value="Sigma2 domain of RNA polymerase sigma factors"/>
    <property type="match status" value="1"/>
</dbReference>
<reference evidence="8" key="1">
    <citation type="submission" date="2017-04" db="EMBL/GenBank/DDBJ databases">
        <authorList>
            <person name="Varghese N."/>
            <person name="Submissions S."/>
        </authorList>
    </citation>
    <scope>NUCLEOTIDE SEQUENCE [LARGE SCALE GENOMIC DNA]</scope>
    <source>
        <strain evidence="8">VKM Ac-2121</strain>
    </source>
</reference>
<evidence type="ECO:0000256" key="5">
    <source>
        <dbReference type="SAM" id="MobiDB-lite"/>
    </source>
</evidence>
<feature type="domain" description="RNA polymerase sigma-70 region 2" evidence="6">
    <location>
        <begin position="39"/>
        <end position="106"/>
    </location>
</feature>
<keyword evidence="4" id="KW-0804">Transcription</keyword>
<dbReference type="InterPro" id="IPR007627">
    <property type="entry name" value="RNA_pol_sigma70_r2"/>
</dbReference>
<keyword evidence="2" id="KW-0731">Sigma factor</keyword>
<dbReference type="OrthoDB" id="4990598at2"/>
<dbReference type="Gene3D" id="1.10.1740.10">
    <property type="match status" value="1"/>
</dbReference>
<dbReference type="EMBL" id="FXBM01000001">
    <property type="protein sequence ID" value="SMH31567.1"/>
    <property type="molecule type" value="Genomic_DNA"/>
</dbReference>
<dbReference type="Proteomes" id="UP000193711">
    <property type="component" value="Unassembled WGS sequence"/>
</dbReference>
<dbReference type="GO" id="GO:0006352">
    <property type="term" value="P:DNA-templated transcription initiation"/>
    <property type="evidence" value="ECO:0007669"/>
    <property type="project" value="InterPro"/>
</dbReference>
<evidence type="ECO:0000313" key="8">
    <source>
        <dbReference type="Proteomes" id="UP000193711"/>
    </source>
</evidence>
<dbReference type="GO" id="GO:0016987">
    <property type="term" value="F:sigma factor activity"/>
    <property type="evidence" value="ECO:0007669"/>
    <property type="project" value="UniProtKB-KW"/>
</dbReference>
<feature type="region of interest" description="Disordered" evidence="5">
    <location>
        <begin position="158"/>
        <end position="224"/>
    </location>
</feature>
<dbReference type="NCBIfam" id="TIGR02937">
    <property type="entry name" value="sigma70-ECF"/>
    <property type="match status" value="1"/>
</dbReference>
<accession>A0A1X7N2L9</accession>
<evidence type="ECO:0000259" key="6">
    <source>
        <dbReference type="Pfam" id="PF04542"/>
    </source>
</evidence>
<evidence type="ECO:0000256" key="3">
    <source>
        <dbReference type="ARBA" id="ARBA00023125"/>
    </source>
</evidence>
<keyword evidence="3" id="KW-0238">DNA-binding</keyword>
<dbReference type="AlphaFoldDB" id="A0A1X7N2L9"/>
<keyword evidence="1" id="KW-0805">Transcription regulation</keyword>
<sequence length="224" mass="24187">MSVTPVARGRHRRPALDALGDSELIVLVRGGERAASAELWRRHAAAARTVARAWSSSLDPDDLVSEAFLRVLSALERGSGPEGAFRPYLFTAVRNVAASWGRRQDRERPLEAVEDVVAPGPGPEESVLAAADRDLGVRAFRALPPRWQEVLWYTEVEGSPPRRSRRSSACGRTPWRRSATGRARACEARGSRSTSGTDPRARSAAGCSIEPGPTLAIASRRGTG</sequence>
<evidence type="ECO:0000256" key="4">
    <source>
        <dbReference type="ARBA" id="ARBA00023163"/>
    </source>
</evidence>